<dbReference type="CDD" id="cd09823">
    <property type="entry name" value="peroxinectin_like"/>
    <property type="match status" value="1"/>
</dbReference>
<dbReference type="GO" id="GO:0022412">
    <property type="term" value="P:cellular process involved in reproduction in multicellular organism"/>
    <property type="evidence" value="ECO:0007669"/>
    <property type="project" value="UniProtKB-ARBA"/>
</dbReference>
<dbReference type="InterPro" id="IPR037120">
    <property type="entry name" value="Haem_peroxidase_sf_animal"/>
</dbReference>
<keyword evidence="7 8" id="KW-0408">Iron</keyword>
<dbReference type="SUPFAM" id="SSF48113">
    <property type="entry name" value="Heme-dependent peroxidases"/>
    <property type="match status" value="1"/>
</dbReference>
<keyword evidence="3" id="KW-0575">Peroxidase</keyword>
<dbReference type="GeneID" id="113493439"/>
<keyword evidence="8" id="KW-0479">Metal-binding</keyword>
<dbReference type="Gene3D" id="1.10.640.10">
    <property type="entry name" value="Haem peroxidase domain superfamily, animal type"/>
    <property type="match status" value="1"/>
</dbReference>
<dbReference type="PANTHER" id="PTHR11475:SF114">
    <property type="entry name" value="PEROXIDASE-LIKE PROTEIN"/>
    <property type="match status" value="1"/>
</dbReference>
<accession>A0A7E5VG10</accession>
<evidence type="ECO:0000313" key="10">
    <source>
        <dbReference type="Proteomes" id="UP000322000"/>
    </source>
</evidence>
<dbReference type="GO" id="GO:0006979">
    <property type="term" value="P:response to oxidative stress"/>
    <property type="evidence" value="ECO:0007669"/>
    <property type="project" value="InterPro"/>
</dbReference>
<evidence type="ECO:0000256" key="5">
    <source>
        <dbReference type="ARBA" id="ARBA00022729"/>
    </source>
</evidence>
<name>A0A7E5VG10_TRINI</name>
<dbReference type="PRINTS" id="PR00457">
    <property type="entry name" value="ANPEROXIDASE"/>
</dbReference>
<evidence type="ECO:0000256" key="7">
    <source>
        <dbReference type="ARBA" id="ARBA00023004"/>
    </source>
</evidence>
<organism evidence="10 11">
    <name type="scientific">Trichoplusia ni</name>
    <name type="common">Cabbage looper</name>
    <dbReference type="NCBI Taxonomy" id="7111"/>
    <lineage>
        <taxon>Eukaryota</taxon>
        <taxon>Metazoa</taxon>
        <taxon>Ecdysozoa</taxon>
        <taxon>Arthropoda</taxon>
        <taxon>Hexapoda</taxon>
        <taxon>Insecta</taxon>
        <taxon>Pterygota</taxon>
        <taxon>Neoptera</taxon>
        <taxon>Endopterygota</taxon>
        <taxon>Lepidoptera</taxon>
        <taxon>Glossata</taxon>
        <taxon>Ditrysia</taxon>
        <taxon>Noctuoidea</taxon>
        <taxon>Noctuidae</taxon>
        <taxon>Plusiinae</taxon>
        <taxon>Trichoplusia</taxon>
    </lineage>
</organism>
<dbReference type="PANTHER" id="PTHR11475">
    <property type="entry name" value="OXIDASE/PEROXIDASE"/>
    <property type="match status" value="1"/>
</dbReference>
<feature type="signal peptide" evidence="9">
    <location>
        <begin position="1"/>
        <end position="26"/>
    </location>
</feature>
<evidence type="ECO:0000256" key="2">
    <source>
        <dbReference type="ARBA" id="ARBA00022525"/>
    </source>
</evidence>
<evidence type="ECO:0000256" key="8">
    <source>
        <dbReference type="PIRSR" id="PIRSR619791-2"/>
    </source>
</evidence>
<dbReference type="Proteomes" id="UP000322000">
    <property type="component" value="Chromosome 4"/>
</dbReference>
<dbReference type="OrthoDB" id="2204368at2759"/>
<keyword evidence="6" id="KW-0560">Oxidoreductase</keyword>
<dbReference type="InterPro" id="IPR019791">
    <property type="entry name" value="Haem_peroxidase_animal"/>
</dbReference>
<proteinExistence type="predicted"/>
<comment type="subcellular location">
    <subcellularLocation>
        <location evidence="1">Secreted</location>
    </subcellularLocation>
</comment>
<dbReference type="GO" id="GO:0046872">
    <property type="term" value="F:metal ion binding"/>
    <property type="evidence" value="ECO:0007669"/>
    <property type="project" value="UniProtKB-KW"/>
</dbReference>
<dbReference type="GO" id="GO:0020037">
    <property type="term" value="F:heme binding"/>
    <property type="evidence" value="ECO:0007669"/>
    <property type="project" value="InterPro"/>
</dbReference>
<evidence type="ECO:0000256" key="1">
    <source>
        <dbReference type="ARBA" id="ARBA00004613"/>
    </source>
</evidence>
<evidence type="ECO:0000313" key="11">
    <source>
        <dbReference type="RefSeq" id="XP_026727227.1"/>
    </source>
</evidence>
<reference evidence="11" key="1">
    <citation type="submission" date="2025-08" db="UniProtKB">
        <authorList>
            <consortium name="RefSeq"/>
        </authorList>
    </citation>
    <scope>IDENTIFICATION</scope>
</reference>
<keyword evidence="2" id="KW-0964">Secreted</keyword>
<dbReference type="KEGG" id="tnl:113493439"/>
<evidence type="ECO:0000256" key="9">
    <source>
        <dbReference type="SAM" id="SignalP"/>
    </source>
</evidence>
<dbReference type="RefSeq" id="XP_026727227.1">
    <property type="nucleotide sequence ID" value="XM_026871426.1"/>
</dbReference>
<dbReference type="Pfam" id="PF03098">
    <property type="entry name" value="An_peroxidase"/>
    <property type="match status" value="1"/>
</dbReference>
<evidence type="ECO:0000256" key="4">
    <source>
        <dbReference type="ARBA" id="ARBA00022617"/>
    </source>
</evidence>
<gene>
    <name evidence="11" type="primary">LOC113493439</name>
</gene>
<feature type="binding site" description="axial binding residue" evidence="8">
    <location>
        <position position="516"/>
    </location>
    <ligand>
        <name>heme b</name>
        <dbReference type="ChEBI" id="CHEBI:60344"/>
    </ligand>
    <ligandPart>
        <name>Fe</name>
        <dbReference type="ChEBI" id="CHEBI:18248"/>
    </ligandPart>
</feature>
<dbReference type="InterPro" id="IPR010255">
    <property type="entry name" value="Haem_peroxidase_sf"/>
</dbReference>
<keyword evidence="5 9" id="KW-0732">Signal</keyword>
<feature type="chain" id="PRO_5028922257" evidence="9">
    <location>
        <begin position="27"/>
        <end position="763"/>
    </location>
</feature>
<evidence type="ECO:0000256" key="6">
    <source>
        <dbReference type="ARBA" id="ARBA00023002"/>
    </source>
</evidence>
<protein>
    <submittedName>
        <fullName evidence="11">Peroxidase-like</fullName>
    </submittedName>
</protein>
<dbReference type="AlphaFoldDB" id="A0A7E5VG10"/>
<dbReference type="GO" id="GO:0005576">
    <property type="term" value="C:extracellular region"/>
    <property type="evidence" value="ECO:0007669"/>
    <property type="project" value="UniProtKB-SubCell"/>
</dbReference>
<dbReference type="FunFam" id="1.10.640.10:FF:000003">
    <property type="entry name" value="chorion peroxidase"/>
    <property type="match status" value="1"/>
</dbReference>
<keyword evidence="4 8" id="KW-0349">Heme</keyword>
<keyword evidence="10" id="KW-1185">Reference proteome</keyword>
<sequence>MITILRVHQCVLRVSVFLCLLLNVSGCCLCGWDLEDLFDVSPIISCTKSLLEDLFKPHTLADLLDSYEDDTDVPISSNDVADCVRRGRELSRAARRRGNELVTNGINLEHYPPGIMHFFSGELPSDMKKAAETSNEILAATKLLQMKTSLDSNSTPNTFLSFLEHQGIRLQDSSCQPIRISCCDNKYRSIDGTCNNEEHPEWGRRGAPFTRIATPRYADGIYAMPVARSGRQLPNPRVLSTRLFSDQPILSRVLNNMNMQWGQFITHDLMFQAMEATDKGGIQCCLSDGKDVLPQEWQNEKCIPICVPDDDPFYRYHSVKCLNFVRSVTTPKDDCSLGYAEQMNTVSSYMDGSPIYGSDKKLASKLRTFIGGRLKQESRKNCLRGFLPTASDKTATCDLRNSSEPCYLAGDIRINQTPTLAMLHTLLLREHNRVADVLSDLNPLWSDERLYQEARRIVGAEIQHITYQEWLPTNFGEQYLRSYRISPTSLYTHDYRDDVNPGVINSFGAAAFRFLHTVISDNIMMCPSNYGAAYLYRLSDYYFNPSLLELTPDSFDDVVRGTVAQNAGESDPFCSGEITNLLFKSRNKWGMDLIAMDIQRGRDHGIASYNDYREICGLHRARTFQDLANEISQDRINALQYLYECVDDIDLFVGGALERDVPGSILGHTFQCIVAEQFYRTRIGDRYFYDNGEMPHSFTPDQLREIKKSSMARLICDNTDGVHYIQRKAFEVESAYNPKYSCDDHNAIPYVDLTAWKKPTIFD</sequence>
<dbReference type="InParanoid" id="A0A7E5VG10"/>
<evidence type="ECO:0000256" key="3">
    <source>
        <dbReference type="ARBA" id="ARBA00022559"/>
    </source>
</evidence>
<dbReference type="PROSITE" id="PS50292">
    <property type="entry name" value="PEROXIDASE_3"/>
    <property type="match status" value="1"/>
</dbReference>
<dbReference type="GO" id="GO:0004601">
    <property type="term" value="F:peroxidase activity"/>
    <property type="evidence" value="ECO:0007669"/>
    <property type="project" value="UniProtKB-KW"/>
</dbReference>